<dbReference type="Proteomes" id="UP000483362">
    <property type="component" value="Unassembled WGS sequence"/>
</dbReference>
<sequence>MKRLFKLLALVVALVAFSPRVGAFDYSSVSYQWTDDSGVTHTSKLSDKATDYNQIFALLCEVYTNPAVPGTLNVDGVEGTDVNYTANKPAYITAAKVATPVEGLTCMIVEVKKGAAAERNYPAEAMKQWIKQNVISVQIITDVAESRNAYVLSVSGSYNRFYFMCKGRATNDSSWGYPRGFETLSATGDAQAADGASDFYSRLTAGEVYDVSHDCTDVTGLRHYYTINPGTNSAYLRNITLVMPKNRLKYWDQKTNPGFKWANSQYGYQRNDGGGVRDYVWYNPDYCPKIALYTSTLKAEAKQAADYADEAGKRLFDVKLDWTSSLKDVLKYDGDENYDIYAVEGTDTTRIMSGTALHSQLYSTGGTAYSYQVEQREKTYKLTYVVKCYPSTADGSGQVGPAVTNVATVIIPGYHEEFLWVSDYRSKFDVATLKNAYKNTIGLTVNRYVFNPAGGEQRVITRTPVGGSEAGKSQDVAKITFGSQDKGASYTIEYYNQDASPRYDNATAAVEGKTDDGITLDDYFTASTAQGGDLAQGYIYAIKGGSNETTVEVPVYASTIQAERATHYSLDEIASDVDMTHRLATNEDVNVAVATDDGVASYDIYKGTSPASSTITFNGTATATDVATPTVQYYTGQLTAQSHAGINTYGTNQVSMASSRVTATLASASKSAYTFHSGSHYYTATLDLKAVQGQASGYSIVGYRVWRNMVDGTPDEQYPDAYITGTQVKIKDRDKNFLFYDDLANSSNVVREVGAQAESATVTKTDGTQETINNFTSGTFGAATSPVVDYVVRLYYTKTAQAAQARARRAAEQAEYYIAEYTLEKDFSNVATAVTTVQAPRQVTSVRYYDTTGRESATPVQGASIEVTTYTDGSRSTRKVLR</sequence>
<dbReference type="EMBL" id="VULT01000005">
    <property type="protein sequence ID" value="MSS16955.1"/>
    <property type="molecule type" value="Genomic_DNA"/>
</dbReference>
<evidence type="ECO:0000256" key="1">
    <source>
        <dbReference type="SAM" id="SignalP"/>
    </source>
</evidence>
<reference evidence="2 3" key="1">
    <citation type="submission" date="2019-08" db="EMBL/GenBank/DDBJ databases">
        <title>In-depth cultivation of the pig gut microbiome towards novel bacterial diversity and tailored functional studies.</title>
        <authorList>
            <person name="Wylensek D."/>
            <person name="Hitch T.C.A."/>
            <person name="Clavel T."/>
        </authorList>
    </citation>
    <scope>NUCLEOTIDE SEQUENCE [LARGE SCALE GENOMIC DNA]</scope>
    <source>
        <strain evidence="2 3">Oil-RF-744-WCA-WT-10</strain>
    </source>
</reference>
<feature type="chain" id="PRO_5026983666" description="DUF4124 domain-containing protein" evidence="1">
    <location>
        <begin position="24"/>
        <end position="882"/>
    </location>
</feature>
<name>A0A6L5XBR1_9BACT</name>
<dbReference type="AlphaFoldDB" id="A0A6L5XBR1"/>
<evidence type="ECO:0008006" key="4">
    <source>
        <dbReference type="Google" id="ProtNLM"/>
    </source>
</evidence>
<evidence type="ECO:0000313" key="3">
    <source>
        <dbReference type="Proteomes" id="UP000483362"/>
    </source>
</evidence>
<organism evidence="2 3">
    <name type="scientific">Sodaliphilus pleomorphus</name>
    <dbReference type="NCBI Taxonomy" id="2606626"/>
    <lineage>
        <taxon>Bacteria</taxon>
        <taxon>Pseudomonadati</taxon>
        <taxon>Bacteroidota</taxon>
        <taxon>Bacteroidia</taxon>
        <taxon>Bacteroidales</taxon>
        <taxon>Muribaculaceae</taxon>
        <taxon>Sodaliphilus</taxon>
    </lineage>
</organism>
<dbReference type="RefSeq" id="WP_154327638.1">
    <property type="nucleotide sequence ID" value="NZ_CP045696.1"/>
</dbReference>
<evidence type="ECO:0000313" key="2">
    <source>
        <dbReference type="EMBL" id="MSS16955.1"/>
    </source>
</evidence>
<keyword evidence="3" id="KW-1185">Reference proteome</keyword>
<accession>A0A6L5XBR1</accession>
<keyword evidence="1" id="KW-0732">Signal</keyword>
<proteinExistence type="predicted"/>
<feature type="signal peptide" evidence="1">
    <location>
        <begin position="1"/>
        <end position="23"/>
    </location>
</feature>
<comment type="caution">
    <text evidence="2">The sequence shown here is derived from an EMBL/GenBank/DDBJ whole genome shotgun (WGS) entry which is preliminary data.</text>
</comment>
<protein>
    <recommendedName>
        <fullName evidence="4">DUF4124 domain-containing protein</fullName>
    </recommendedName>
</protein>
<gene>
    <name evidence="2" type="ORF">FYJ29_04120</name>
</gene>